<organism evidence="2 3">
    <name type="scientific">Streptomyces sporangiiformans</name>
    <dbReference type="NCBI Taxonomy" id="2315329"/>
    <lineage>
        <taxon>Bacteria</taxon>
        <taxon>Bacillati</taxon>
        <taxon>Actinomycetota</taxon>
        <taxon>Actinomycetes</taxon>
        <taxon>Kitasatosporales</taxon>
        <taxon>Streptomycetaceae</taxon>
        <taxon>Streptomyces</taxon>
    </lineage>
</organism>
<dbReference type="Pfam" id="PF00561">
    <property type="entry name" value="Abhydrolase_1"/>
    <property type="match status" value="1"/>
</dbReference>
<dbReference type="RefSeq" id="WP_140935962.1">
    <property type="nucleotide sequence ID" value="NZ_QXMJ01000167.1"/>
</dbReference>
<gene>
    <name evidence="2" type="ORF">FGD71_028700</name>
</gene>
<dbReference type="EMBL" id="VCHX02000167">
    <property type="protein sequence ID" value="TPQ18943.1"/>
    <property type="molecule type" value="Genomic_DNA"/>
</dbReference>
<keyword evidence="2" id="KW-0378">Hydrolase</keyword>
<name>A0A505D3B7_9ACTN</name>
<sequence>MMRDGRRLAFEEWGDAGGTPVVLLHGTPGCRYGAVPEKVMQARPGVRFIAYDRPGYGDSDRGPGRRVADAARDVAAVADALGLDRFAVLGRSGGAPHALA</sequence>
<feature type="domain" description="AB hydrolase-1" evidence="1">
    <location>
        <begin position="20"/>
        <end position="99"/>
    </location>
</feature>
<dbReference type="PANTHER" id="PTHR45763:SF46">
    <property type="entry name" value="AB HYDROLASE-1 DOMAIN-CONTAINING PROTEIN"/>
    <property type="match status" value="1"/>
</dbReference>
<accession>A0A505D3B7</accession>
<evidence type="ECO:0000259" key="1">
    <source>
        <dbReference type="Pfam" id="PF00561"/>
    </source>
</evidence>
<keyword evidence="3" id="KW-1185">Reference proteome</keyword>
<evidence type="ECO:0000313" key="2">
    <source>
        <dbReference type="EMBL" id="TPQ18943.1"/>
    </source>
</evidence>
<dbReference type="InterPro" id="IPR000073">
    <property type="entry name" value="AB_hydrolase_1"/>
</dbReference>
<dbReference type="Gene3D" id="3.40.50.1820">
    <property type="entry name" value="alpha/beta hydrolase"/>
    <property type="match status" value="1"/>
</dbReference>
<dbReference type="PANTHER" id="PTHR45763">
    <property type="entry name" value="HYDROLASE, ALPHA/BETA FOLD FAMILY PROTEIN, EXPRESSED-RELATED"/>
    <property type="match status" value="1"/>
</dbReference>
<feature type="non-terminal residue" evidence="2">
    <location>
        <position position="100"/>
    </location>
</feature>
<dbReference type="Proteomes" id="UP000317378">
    <property type="component" value="Unassembled WGS sequence"/>
</dbReference>
<proteinExistence type="predicted"/>
<comment type="caution">
    <text evidence="2">The sequence shown here is derived from an EMBL/GenBank/DDBJ whole genome shotgun (WGS) entry which is preliminary data.</text>
</comment>
<protein>
    <submittedName>
        <fullName evidence="2">Alpha/beta hydrolase</fullName>
    </submittedName>
</protein>
<reference evidence="2 3" key="1">
    <citation type="submission" date="2019-06" db="EMBL/GenBank/DDBJ databases">
        <title>Streptomyces sporangiiformans sp. nov., a novel actinomycete isolated from soil in Mount Song.</title>
        <authorList>
            <person name="Han L."/>
        </authorList>
    </citation>
    <scope>NUCLEOTIDE SEQUENCE [LARGE SCALE GENOMIC DNA]</scope>
    <source>
        <strain evidence="2 3">NEAU-SSA 1</strain>
    </source>
</reference>
<dbReference type="InterPro" id="IPR029058">
    <property type="entry name" value="AB_hydrolase_fold"/>
</dbReference>
<dbReference type="GO" id="GO:0016787">
    <property type="term" value="F:hydrolase activity"/>
    <property type="evidence" value="ECO:0007669"/>
    <property type="project" value="UniProtKB-KW"/>
</dbReference>
<dbReference type="SUPFAM" id="SSF53474">
    <property type="entry name" value="alpha/beta-Hydrolases"/>
    <property type="match status" value="1"/>
</dbReference>
<evidence type="ECO:0000313" key="3">
    <source>
        <dbReference type="Proteomes" id="UP000317378"/>
    </source>
</evidence>
<dbReference type="AlphaFoldDB" id="A0A505D3B7"/>